<keyword evidence="5" id="KW-1185">Reference proteome</keyword>
<dbReference type="CDD" id="cd06223">
    <property type="entry name" value="PRTases_typeI"/>
    <property type="match status" value="1"/>
</dbReference>
<evidence type="ECO:0000256" key="2">
    <source>
        <dbReference type="SAM" id="MobiDB-lite"/>
    </source>
</evidence>
<evidence type="ECO:0000313" key="4">
    <source>
        <dbReference type="EMBL" id="MFC2947265.1"/>
    </source>
</evidence>
<dbReference type="InterPro" id="IPR051910">
    <property type="entry name" value="ComF/GntX_DNA_util-trans"/>
</dbReference>
<feature type="region of interest" description="Disordered" evidence="2">
    <location>
        <begin position="92"/>
        <end position="111"/>
    </location>
</feature>
<evidence type="ECO:0000313" key="5">
    <source>
        <dbReference type="Proteomes" id="UP001595387"/>
    </source>
</evidence>
<dbReference type="SUPFAM" id="SSF53271">
    <property type="entry name" value="PRTase-like"/>
    <property type="match status" value="1"/>
</dbReference>
<sequence>MDWNHSLFTYNSAIKEMVAAWKYRGDYQIGSIFKAAMTTSYQRKFSTIHKDHKEMLAVPIPLSQERMNERGFNQAQMLAEYLPLKTASVLTRHHGEKQSKKSRAERVGTKNPFEVKRQLNKPVVLVDDIYTTGTTLRHAAELLKQNDCPAVYSLTLIRS</sequence>
<gene>
    <name evidence="4" type="ORF">ACFODW_02650</name>
</gene>
<comment type="similarity">
    <text evidence="1">Belongs to the ComF/GntX family.</text>
</comment>
<evidence type="ECO:0000256" key="1">
    <source>
        <dbReference type="ARBA" id="ARBA00008007"/>
    </source>
</evidence>
<feature type="compositionally biased region" description="Basic and acidic residues" evidence="2">
    <location>
        <begin position="96"/>
        <end position="111"/>
    </location>
</feature>
<evidence type="ECO:0000259" key="3">
    <source>
        <dbReference type="Pfam" id="PF00156"/>
    </source>
</evidence>
<dbReference type="PANTHER" id="PTHR47505:SF1">
    <property type="entry name" value="DNA UTILIZATION PROTEIN YHGH"/>
    <property type="match status" value="1"/>
</dbReference>
<proteinExistence type="inferred from homology"/>
<dbReference type="Proteomes" id="UP001595387">
    <property type="component" value="Unassembled WGS sequence"/>
</dbReference>
<protein>
    <submittedName>
        <fullName evidence="4">ComF family protein</fullName>
    </submittedName>
</protein>
<comment type="caution">
    <text evidence="4">The sequence shown here is derived from an EMBL/GenBank/DDBJ whole genome shotgun (WGS) entry which is preliminary data.</text>
</comment>
<dbReference type="Gene3D" id="3.40.50.2020">
    <property type="match status" value="1"/>
</dbReference>
<dbReference type="InterPro" id="IPR029057">
    <property type="entry name" value="PRTase-like"/>
</dbReference>
<feature type="domain" description="Phosphoribosyltransferase" evidence="3">
    <location>
        <begin position="70"/>
        <end position="157"/>
    </location>
</feature>
<dbReference type="InterPro" id="IPR000836">
    <property type="entry name" value="PRTase_dom"/>
</dbReference>
<dbReference type="EMBL" id="JBHRRZ010000003">
    <property type="protein sequence ID" value="MFC2947265.1"/>
    <property type="molecule type" value="Genomic_DNA"/>
</dbReference>
<dbReference type="PANTHER" id="PTHR47505">
    <property type="entry name" value="DNA UTILIZATION PROTEIN YHGH"/>
    <property type="match status" value="1"/>
</dbReference>
<accession>A0ABV7A2X6</accession>
<dbReference type="RefSeq" id="WP_390302546.1">
    <property type="nucleotide sequence ID" value="NZ_JBHRRZ010000003.1"/>
</dbReference>
<organism evidence="4 5">
    <name type="scientific">Virgibacillus sediminis</name>
    <dbReference type="NCBI Taxonomy" id="202260"/>
    <lineage>
        <taxon>Bacteria</taxon>
        <taxon>Bacillati</taxon>
        <taxon>Bacillota</taxon>
        <taxon>Bacilli</taxon>
        <taxon>Bacillales</taxon>
        <taxon>Bacillaceae</taxon>
        <taxon>Virgibacillus</taxon>
    </lineage>
</organism>
<name>A0ABV7A2X6_9BACI</name>
<reference evidence="5" key="1">
    <citation type="journal article" date="2019" name="Int. J. Syst. Evol. Microbiol.">
        <title>The Global Catalogue of Microorganisms (GCM) 10K type strain sequencing project: providing services to taxonomists for standard genome sequencing and annotation.</title>
        <authorList>
            <consortium name="The Broad Institute Genomics Platform"/>
            <consortium name="The Broad Institute Genome Sequencing Center for Infectious Disease"/>
            <person name="Wu L."/>
            <person name="Ma J."/>
        </authorList>
    </citation>
    <scope>NUCLEOTIDE SEQUENCE [LARGE SCALE GENOMIC DNA]</scope>
    <source>
        <strain evidence="5">KCTC 13193</strain>
    </source>
</reference>
<dbReference type="Pfam" id="PF00156">
    <property type="entry name" value="Pribosyltran"/>
    <property type="match status" value="1"/>
</dbReference>